<organism evidence="2 3">
    <name type="scientific">Bordetella bronchiseptica 253</name>
    <dbReference type="NCBI Taxonomy" id="568707"/>
    <lineage>
        <taxon>Bacteria</taxon>
        <taxon>Pseudomonadati</taxon>
        <taxon>Pseudomonadota</taxon>
        <taxon>Betaproteobacteria</taxon>
        <taxon>Burkholderiales</taxon>
        <taxon>Alcaligenaceae</taxon>
        <taxon>Bordetella</taxon>
    </lineage>
</organism>
<dbReference type="OrthoDB" id="135231at2"/>
<dbReference type="GeneID" id="56478519"/>
<dbReference type="InterPro" id="IPR050266">
    <property type="entry name" value="AB_hydrolase_sf"/>
</dbReference>
<dbReference type="KEGG" id="bbh:BN112_0224"/>
<dbReference type="Proteomes" id="UP000007564">
    <property type="component" value="Chromosome"/>
</dbReference>
<dbReference type="EMBL" id="HE965806">
    <property type="protein sequence ID" value="CCJ52142.1"/>
    <property type="molecule type" value="Genomic_DNA"/>
</dbReference>
<feature type="domain" description="AB hydrolase-1" evidence="1">
    <location>
        <begin position="42"/>
        <end position="265"/>
    </location>
</feature>
<evidence type="ECO:0000313" key="3">
    <source>
        <dbReference type="Proteomes" id="UP000007564"/>
    </source>
</evidence>
<dbReference type="GO" id="GO:0016020">
    <property type="term" value="C:membrane"/>
    <property type="evidence" value="ECO:0007669"/>
    <property type="project" value="TreeGrafter"/>
</dbReference>
<proteinExistence type="predicted"/>
<dbReference type="RefSeq" id="WP_003812222.1">
    <property type="nucleotide sequence ID" value="NC_019382.1"/>
</dbReference>
<dbReference type="InterPro" id="IPR029058">
    <property type="entry name" value="AB_hydrolase_fold"/>
</dbReference>
<dbReference type="InterPro" id="IPR000073">
    <property type="entry name" value="AB_hydrolase_1"/>
</dbReference>
<dbReference type="PANTHER" id="PTHR43798">
    <property type="entry name" value="MONOACYLGLYCEROL LIPASE"/>
    <property type="match status" value="1"/>
</dbReference>
<sequence length="278" mass="30757">MTPPARSSAAVPAQYADVHYADRPMRIEYALLAPERRDAPLLVFLHEGLGSLAMWRDWPRRVCDAAGCRGLVYSRYGYGRSTVRPLDESRPIDYLHQQAAQALPALFAALGIDARRDKPVLFGHSDGASIALLYAALCPDAVAGIAVAAPHIYVEDITVANIAVALRAYRETTLRDRLARYHDDVDSTFASWTDTWLDPAFRQWNIEAYLPAITCPVLAMQGVDDEYGTLEQIRGIRRLAPQTRLLEIQDCGHSPHKDQPELVTRALAGFVGALPRPA</sequence>
<accession>A0A0C6P0R1</accession>
<dbReference type="Pfam" id="PF12697">
    <property type="entry name" value="Abhydrolase_6"/>
    <property type="match status" value="1"/>
</dbReference>
<dbReference type="Gene3D" id="3.40.50.1820">
    <property type="entry name" value="alpha/beta hydrolase"/>
    <property type="match status" value="1"/>
</dbReference>
<dbReference type="PANTHER" id="PTHR43798:SF33">
    <property type="entry name" value="HYDROLASE, PUTATIVE (AFU_ORTHOLOGUE AFUA_2G14860)-RELATED"/>
    <property type="match status" value="1"/>
</dbReference>
<reference evidence="2 3" key="1">
    <citation type="journal article" date="2012" name="BMC Genomics">
        <title>Comparative genomics of the classical Bordetella subspecies: the evolution and exchange of virulence-associated diversity amongst closely related pathogens.</title>
        <authorList>
            <person name="Park J."/>
            <person name="Zhang Y."/>
            <person name="Buboltz A.M."/>
            <person name="Zhang X."/>
            <person name="Schuster S.C."/>
            <person name="Ahuja U."/>
            <person name="Liu M."/>
            <person name="Miller J.F."/>
            <person name="Sebaihia M."/>
            <person name="Bentley S.D."/>
            <person name="Parkhill J."/>
            <person name="Harvill E.T."/>
        </authorList>
    </citation>
    <scope>NUCLEOTIDE SEQUENCE [LARGE SCALE GENOMIC DNA]</scope>
    <source>
        <strain evidence="2 3">253</strain>
    </source>
</reference>
<evidence type="ECO:0000313" key="2">
    <source>
        <dbReference type="EMBL" id="CCJ52142.1"/>
    </source>
</evidence>
<gene>
    <name evidence="2" type="ORF">BN112_0224</name>
</gene>
<evidence type="ECO:0000259" key="1">
    <source>
        <dbReference type="Pfam" id="PF12697"/>
    </source>
</evidence>
<protein>
    <recommendedName>
        <fullName evidence="1">AB hydrolase-1 domain-containing protein</fullName>
    </recommendedName>
</protein>
<dbReference type="SUPFAM" id="SSF53474">
    <property type="entry name" value="alpha/beta-Hydrolases"/>
    <property type="match status" value="1"/>
</dbReference>
<dbReference type="AlphaFoldDB" id="A0A0C6P0R1"/>
<dbReference type="HOGENOM" id="CLU_020336_26_0_4"/>
<name>A0A0C6P0R1_BORBO</name>